<feature type="region of interest" description="Disordered" evidence="1">
    <location>
        <begin position="1"/>
        <end position="28"/>
    </location>
</feature>
<protein>
    <submittedName>
        <fullName evidence="2">Uncharacterized protein</fullName>
    </submittedName>
</protein>
<feature type="compositionally biased region" description="Basic and acidic residues" evidence="1">
    <location>
        <begin position="95"/>
        <end position="119"/>
    </location>
</feature>
<sequence>MGSSGYQPSEASSSSLYESSGAARSPLTDPVFQRDLLQALDNLRRVIAAVEQSYGVEAHLQQAGMLPKSASCNDADAGGGDAPNPTPLHTWTLNSEERRRRESRGDESDDATRSGERVSGRGGAAAAPGRWISSAPAIPR</sequence>
<dbReference type="AlphaFoldDB" id="Q5SMN2"/>
<dbReference type="EMBL" id="AP005919">
    <property type="protein sequence ID" value="BAD72521.1"/>
    <property type="molecule type" value="Genomic_DNA"/>
</dbReference>
<evidence type="ECO:0000313" key="2">
    <source>
        <dbReference type="EMBL" id="BAD72521.1"/>
    </source>
</evidence>
<dbReference type="Proteomes" id="UP000000763">
    <property type="component" value="Chromosome 6"/>
</dbReference>
<proteinExistence type="predicted"/>
<reference evidence="3" key="2">
    <citation type="journal article" date="2008" name="Nucleic Acids Res.">
        <title>The rice annotation project database (RAP-DB): 2008 update.</title>
        <authorList>
            <consortium name="The rice annotation project (RAP)"/>
        </authorList>
    </citation>
    <scope>GENOME REANNOTATION</scope>
    <source>
        <strain evidence="3">cv. Nipponbare</strain>
    </source>
</reference>
<accession>Q5SMN2</accession>
<evidence type="ECO:0000313" key="3">
    <source>
        <dbReference type="Proteomes" id="UP000000763"/>
    </source>
</evidence>
<evidence type="ECO:0000256" key="1">
    <source>
        <dbReference type="SAM" id="MobiDB-lite"/>
    </source>
</evidence>
<feature type="region of interest" description="Disordered" evidence="1">
    <location>
        <begin position="68"/>
        <end position="140"/>
    </location>
</feature>
<organism evidence="2 3">
    <name type="scientific">Oryza sativa subsp. japonica</name>
    <name type="common">Rice</name>
    <dbReference type="NCBI Taxonomy" id="39947"/>
    <lineage>
        <taxon>Eukaryota</taxon>
        <taxon>Viridiplantae</taxon>
        <taxon>Streptophyta</taxon>
        <taxon>Embryophyta</taxon>
        <taxon>Tracheophyta</taxon>
        <taxon>Spermatophyta</taxon>
        <taxon>Magnoliopsida</taxon>
        <taxon>Liliopsida</taxon>
        <taxon>Poales</taxon>
        <taxon>Poaceae</taxon>
        <taxon>BOP clade</taxon>
        <taxon>Oryzoideae</taxon>
        <taxon>Oryzeae</taxon>
        <taxon>Oryzinae</taxon>
        <taxon>Oryza</taxon>
        <taxon>Oryza sativa</taxon>
    </lineage>
</organism>
<reference evidence="3" key="1">
    <citation type="journal article" date="2005" name="Nature">
        <title>The map-based sequence of the rice genome.</title>
        <authorList>
            <consortium name="International rice genome sequencing project (IRGSP)"/>
            <person name="Matsumoto T."/>
            <person name="Wu J."/>
            <person name="Kanamori H."/>
            <person name="Katayose Y."/>
            <person name="Fujisawa M."/>
            <person name="Namiki N."/>
            <person name="Mizuno H."/>
            <person name="Yamamoto K."/>
            <person name="Antonio B.A."/>
            <person name="Baba T."/>
            <person name="Sakata K."/>
            <person name="Nagamura Y."/>
            <person name="Aoki H."/>
            <person name="Arikawa K."/>
            <person name="Arita K."/>
            <person name="Bito T."/>
            <person name="Chiden Y."/>
            <person name="Fujitsuka N."/>
            <person name="Fukunaka R."/>
            <person name="Hamada M."/>
            <person name="Harada C."/>
            <person name="Hayashi A."/>
            <person name="Hijishita S."/>
            <person name="Honda M."/>
            <person name="Hosokawa S."/>
            <person name="Ichikawa Y."/>
            <person name="Idonuma A."/>
            <person name="Iijima M."/>
            <person name="Ikeda M."/>
            <person name="Ikeno M."/>
            <person name="Ito K."/>
            <person name="Ito S."/>
            <person name="Ito T."/>
            <person name="Ito Y."/>
            <person name="Ito Y."/>
            <person name="Iwabuchi A."/>
            <person name="Kamiya K."/>
            <person name="Karasawa W."/>
            <person name="Kurita K."/>
            <person name="Katagiri S."/>
            <person name="Kikuta A."/>
            <person name="Kobayashi H."/>
            <person name="Kobayashi N."/>
            <person name="Machita K."/>
            <person name="Maehara T."/>
            <person name="Masukawa M."/>
            <person name="Mizubayashi T."/>
            <person name="Mukai Y."/>
            <person name="Nagasaki H."/>
            <person name="Nagata Y."/>
            <person name="Naito S."/>
            <person name="Nakashima M."/>
            <person name="Nakama Y."/>
            <person name="Nakamichi Y."/>
            <person name="Nakamura M."/>
            <person name="Meguro A."/>
            <person name="Negishi M."/>
            <person name="Ohta I."/>
            <person name="Ohta T."/>
            <person name="Okamoto M."/>
            <person name="Ono N."/>
            <person name="Saji S."/>
            <person name="Sakaguchi M."/>
            <person name="Sakai K."/>
            <person name="Shibata M."/>
            <person name="Shimokawa T."/>
            <person name="Song J."/>
            <person name="Takazaki Y."/>
            <person name="Terasawa K."/>
            <person name="Tsugane M."/>
            <person name="Tsuji K."/>
            <person name="Ueda S."/>
            <person name="Waki K."/>
            <person name="Yamagata H."/>
            <person name="Yamamoto M."/>
            <person name="Yamamoto S."/>
            <person name="Yamane H."/>
            <person name="Yoshiki S."/>
            <person name="Yoshihara R."/>
            <person name="Yukawa K."/>
            <person name="Zhong H."/>
            <person name="Yano M."/>
            <person name="Yuan Q."/>
            <person name="Ouyang S."/>
            <person name="Liu J."/>
            <person name="Jones K.M."/>
            <person name="Gansberger K."/>
            <person name="Moffat K."/>
            <person name="Hill J."/>
            <person name="Bera J."/>
            <person name="Fadrosh D."/>
            <person name="Jin S."/>
            <person name="Johri S."/>
            <person name="Kim M."/>
            <person name="Overton L."/>
            <person name="Reardon M."/>
            <person name="Tsitrin T."/>
            <person name="Vuong H."/>
            <person name="Weaver B."/>
            <person name="Ciecko A."/>
            <person name="Tallon L."/>
            <person name="Jackson J."/>
            <person name="Pai G."/>
            <person name="Aken S.V."/>
            <person name="Utterback T."/>
            <person name="Reidmuller S."/>
            <person name="Feldblyum T."/>
            <person name="Hsiao J."/>
            <person name="Zismann V."/>
            <person name="Iobst S."/>
            <person name="de Vazeille A.R."/>
            <person name="Buell C.R."/>
            <person name="Ying K."/>
            <person name="Li Y."/>
            <person name="Lu T."/>
            <person name="Huang Y."/>
            <person name="Zhao Q."/>
            <person name="Feng Q."/>
            <person name="Zhang L."/>
            <person name="Zhu J."/>
            <person name="Weng Q."/>
            <person name="Mu J."/>
            <person name="Lu Y."/>
            <person name="Fan D."/>
            <person name="Liu Y."/>
            <person name="Guan J."/>
            <person name="Zhang Y."/>
            <person name="Yu S."/>
            <person name="Liu X."/>
            <person name="Zhang Y."/>
            <person name="Hong G."/>
            <person name="Han B."/>
            <person name="Choisne N."/>
            <person name="Demange N."/>
            <person name="Orjeda G."/>
            <person name="Samain S."/>
            <person name="Cattolico L."/>
            <person name="Pelletier E."/>
            <person name="Couloux A."/>
            <person name="Segurens B."/>
            <person name="Wincker P."/>
            <person name="D'Hont A."/>
            <person name="Scarpelli C."/>
            <person name="Weissenbach J."/>
            <person name="Salanoubat M."/>
            <person name="Quetier F."/>
            <person name="Yu Y."/>
            <person name="Kim H.R."/>
            <person name="Rambo T."/>
            <person name="Currie J."/>
            <person name="Collura K."/>
            <person name="Luo M."/>
            <person name="Yang T."/>
            <person name="Ammiraju J.S.S."/>
            <person name="Engler F."/>
            <person name="Soderlund C."/>
            <person name="Wing R.A."/>
            <person name="Palmer L.E."/>
            <person name="de la Bastide M."/>
            <person name="Spiegel L."/>
            <person name="Nascimento L."/>
            <person name="Zutavern T."/>
            <person name="O'Shaughnessy A."/>
            <person name="Dike S."/>
            <person name="Dedhia N."/>
            <person name="Preston R."/>
            <person name="Balija V."/>
            <person name="McCombie W.R."/>
            <person name="Chow T."/>
            <person name="Chen H."/>
            <person name="Chung M."/>
            <person name="Chen C."/>
            <person name="Shaw J."/>
            <person name="Wu H."/>
            <person name="Hsiao K."/>
            <person name="Chao Y."/>
            <person name="Chu M."/>
            <person name="Cheng C."/>
            <person name="Hour A."/>
            <person name="Lee P."/>
            <person name="Lin S."/>
            <person name="Lin Y."/>
            <person name="Liou J."/>
            <person name="Liu S."/>
            <person name="Hsing Y."/>
            <person name="Raghuvanshi S."/>
            <person name="Mohanty A."/>
            <person name="Bharti A.K."/>
            <person name="Gaur A."/>
            <person name="Gupta V."/>
            <person name="Kumar D."/>
            <person name="Ravi V."/>
            <person name="Vij S."/>
            <person name="Kapur A."/>
            <person name="Khurana P."/>
            <person name="Khurana P."/>
            <person name="Khurana J.P."/>
            <person name="Tyagi A.K."/>
            <person name="Gaikwad K."/>
            <person name="Singh A."/>
            <person name="Dalal V."/>
            <person name="Srivastava S."/>
            <person name="Dixit A."/>
            <person name="Pal A.K."/>
            <person name="Ghazi I.A."/>
            <person name="Yadav M."/>
            <person name="Pandit A."/>
            <person name="Bhargava A."/>
            <person name="Sureshbabu K."/>
            <person name="Batra K."/>
            <person name="Sharma T.R."/>
            <person name="Mohapatra T."/>
            <person name="Singh N.K."/>
            <person name="Messing J."/>
            <person name="Nelson A.B."/>
            <person name="Fuks G."/>
            <person name="Kavchok S."/>
            <person name="Keizer G."/>
            <person name="Linton E."/>
            <person name="Llaca V."/>
            <person name="Song R."/>
            <person name="Tanyolac B."/>
            <person name="Young S."/>
            <person name="Ho-Il K."/>
            <person name="Hahn J.H."/>
            <person name="Sangsakoo G."/>
            <person name="Vanavichit A."/>
            <person name="de Mattos Luiz.A.T."/>
            <person name="Zimmer P.D."/>
            <person name="Malone G."/>
            <person name="Dellagostin O."/>
            <person name="de Oliveira A.C."/>
            <person name="Bevan M."/>
            <person name="Bancroft I."/>
            <person name="Minx P."/>
            <person name="Cordum H."/>
            <person name="Wilson R."/>
            <person name="Cheng Z."/>
            <person name="Jin W."/>
            <person name="Jiang J."/>
            <person name="Leong S.A."/>
            <person name="Iwama H."/>
            <person name="Gojobori T."/>
            <person name="Itoh T."/>
            <person name="Niimura Y."/>
            <person name="Fujii Y."/>
            <person name="Habara T."/>
            <person name="Sakai H."/>
            <person name="Sato Y."/>
            <person name="Wilson G."/>
            <person name="Kumar K."/>
            <person name="McCouch S."/>
            <person name="Juretic N."/>
            <person name="Hoen D."/>
            <person name="Wright S."/>
            <person name="Bruskiewich R."/>
            <person name="Bureau T."/>
            <person name="Miyao A."/>
            <person name="Hirochika H."/>
            <person name="Nishikawa T."/>
            <person name="Kadowaki K."/>
            <person name="Sugiura M."/>
            <person name="Burr B."/>
            <person name="Sasaki T."/>
        </authorList>
    </citation>
    <scope>NUCLEOTIDE SEQUENCE [LARGE SCALE GENOMIC DNA]</scope>
    <source>
        <strain evidence="3">cv. Nipponbare</strain>
    </source>
</reference>
<feature type="compositionally biased region" description="Low complexity" evidence="1">
    <location>
        <begin position="9"/>
        <end position="25"/>
    </location>
</feature>
<gene>
    <name evidence="2" type="primary">P0554A06.19</name>
</gene>
<name>Q5SMN2_ORYSJ</name>